<gene>
    <name evidence="9" type="ORF">T310_8004</name>
</gene>
<feature type="transmembrane region" description="Helical" evidence="7">
    <location>
        <begin position="384"/>
        <end position="402"/>
    </location>
</feature>
<keyword evidence="4 7" id="KW-0812">Transmembrane</keyword>
<dbReference type="GO" id="GO:0005351">
    <property type="term" value="F:carbohydrate:proton symporter activity"/>
    <property type="evidence" value="ECO:0007669"/>
    <property type="project" value="TreeGrafter"/>
</dbReference>
<dbReference type="InterPro" id="IPR020846">
    <property type="entry name" value="MFS_dom"/>
</dbReference>
<feature type="transmembrane region" description="Helical" evidence="7">
    <location>
        <begin position="285"/>
        <end position="305"/>
    </location>
</feature>
<protein>
    <submittedName>
        <fullName evidence="9">Hexose carrier protein</fullName>
    </submittedName>
</protein>
<evidence type="ECO:0000256" key="2">
    <source>
        <dbReference type="ARBA" id="ARBA00010992"/>
    </source>
</evidence>
<dbReference type="PRINTS" id="PR00171">
    <property type="entry name" value="SUGRTRNSPORT"/>
</dbReference>
<comment type="similarity">
    <text evidence="2">Belongs to the major facilitator superfamily. Sugar transporter (TC 2.A.1.1) family.</text>
</comment>
<evidence type="ECO:0000313" key="10">
    <source>
        <dbReference type="Proteomes" id="UP000053958"/>
    </source>
</evidence>
<dbReference type="PROSITE" id="PS00216">
    <property type="entry name" value="SUGAR_TRANSPORT_1"/>
    <property type="match status" value="1"/>
</dbReference>
<feature type="transmembrane region" description="Helical" evidence="7">
    <location>
        <begin position="414"/>
        <end position="433"/>
    </location>
</feature>
<keyword evidence="5 7" id="KW-1133">Transmembrane helix</keyword>
<keyword evidence="6 7" id="KW-0472">Membrane</keyword>
<feature type="transmembrane region" description="Helical" evidence="7">
    <location>
        <begin position="93"/>
        <end position="113"/>
    </location>
</feature>
<dbReference type="Gene3D" id="1.20.1250.20">
    <property type="entry name" value="MFS general substrate transporter like domains"/>
    <property type="match status" value="2"/>
</dbReference>
<evidence type="ECO:0000313" key="9">
    <source>
        <dbReference type="EMBL" id="KKA18045.1"/>
    </source>
</evidence>
<dbReference type="SUPFAM" id="SSF103473">
    <property type="entry name" value="MFS general substrate transporter"/>
    <property type="match status" value="1"/>
</dbReference>
<reference evidence="9 10" key="1">
    <citation type="submission" date="2015-04" db="EMBL/GenBank/DDBJ databases">
        <authorList>
            <person name="Heijne W.H."/>
            <person name="Fedorova N.D."/>
            <person name="Nierman W.C."/>
            <person name="Vollebregt A.W."/>
            <person name="Zhao Z."/>
            <person name="Wu L."/>
            <person name="Kumar M."/>
            <person name="Stam H."/>
            <person name="van den Berg M.A."/>
            <person name="Pel H.J."/>
        </authorList>
    </citation>
    <scope>NUCLEOTIDE SEQUENCE [LARGE SCALE GENOMIC DNA]</scope>
    <source>
        <strain evidence="9 10">CBS 393.64</strain>
    </source>
</reference>
<evidence type="ECO:0000256" key="6">
    <source>
        <dbReference type="ARBA" id="ARBA00023136"/>
    </source>
</evidence>
<feature type="transmembrane region" description="Helical" evidence="7">
    <location>
        <begin position="352"/>
        <end position="372"/>
    </location>
</feature>
<dbReference type="GeneID" id="25320269"/>
<feature type="transmembrane region" description="Helical" evidence="7">
    <location>
        <begin position="248"/>
        <end position="273"/>
    </location>
</feature>
<feature type="transmembrane region" description="Helical" evidence="7">
    <location>
        <begin position="154"/>
        <end position="173"/>
    </location>
</feature>
<feature type="transmembrane region" description="Helical" evidence="7">
    <location>
        <begin position="120"/>
        <end position="142"/>
    </location>
</feature>
<feature type="transmembrane region" description="Helical" evidence="7">
    <location>
        <begin position="71"/>
        <end position="87"/>
    </location>
</feature>
<accession>A0A0F4YIU0</accession>
<evidence type="ECO:0000256" key="1">
    <source>
        <dbReference type="ARBA" id="ARBA00004141"/>
    </source>
</evidence>
<dbReference type="InterPro" id="IPR005828">
    <property type="entry name" value="MFS_sugar_transport-like"/>
</dbReference>
<keyword evidence="3" id="KW-0813">Transport</keyword>
<proteinExistence type="inferred from homology"/>
<dbReference type="InterPro" id="IPR003663">
    <property type="entry name" value="Sugar/inositol_transpt"/>
</dbReference>
<dbReference type="GO" id="GO:0016020">
    <property type="term" value="C:membrane"/>
    <property type="evidence" value="ECO:0007669"/>
    <property type="project" value="UniProtKB-SubCell"/>
</dbReference>
<feature type="transmembrane region" description="Helical" evidence="7">
    <location>
        <begin position="312"/>
        <end position="332"/>
    </location>
</feature>
<dbReference type="RefSeq" id="XP_013324657.1">
    <property type="nucleotide sequence ID" value="XM_013469203.1"/>
</dbReference>
<dbReference type="Pfam" id="PF00083">
    <property type="entry name" value="Sugar_tr"/>
    <property type="match status" value="2"/>
</dbReference>
<evidence type="ECO:0000259" key="8">
    <source>
        <dbReference type="PROSITE" id="PS50850"/>
    </source>
</evidence>
<comment type="subcellular location">
    <subcellularLocation>
        <location evidence="1">Membrane</location>
        <topology evidence="1">Multi-pass membrane protein</topology>
    </subcellularLocation>
</comment>
<dbReference type="Proteomes" id="UP000053958">
    <property type="component" value="Unassembled WGS sequence"/>
</dbReference>
<dbReference type="EMBL" id="LASV01000507">
    <property type="protein sequence ID" value="KKA18045.1"/>
    <property type="molecule type" value="Genomic_DNA"/>
</dbReference>
<organism evidence="9 10">
    <name type="scientific">Rasamsonia emersonii (strain ATCC 16479 / CBS 393.64 / IMI 116815)</name>
    <dbReference type="NCBI Taxonomy" id="1408163"/>
    <lineage>
        <taxon>Eukaryota</taxon>
        <taxon>Fungi</taxon>
        <taxon>Dikarya</taxon>
        <taxon>Ascomycota</taxon>
        <taxon>Pezizomycotina</taxon>
        <taxon>Eurotiomycetes</taxon>
        <taxon>Eurotiomycetidae</taxon>
        <taxon>Eurotiales</taxon>
        <taxon>Trichocomaceae</taxon>
        <taxon>Rasamsonia</taxon>
    </lineage>
</organism>
<sequence length="503" mass="54288">MGYFTLWRRLSPRQLNVAIQTFSLISIFFEGYDQGVMGGVNASPRYVTEVGIGLPDGTVTNQTHQGGIVSVYYLGAIFGCFAGGWLADRIGRINGLLIGSLFALVGGALQAATQSSDFILVARVVTGIGTGGSLTGITPVLVSETSSADHRGGFLGYVFIANSLLLAFFIKMLPDSPRYLASVGRNDEARDLLQRVRGHKWTPEQIDREYLEIVTIAMDSKPSSPVQFVKILVGRSGRPGAHLGRRAWLCLFLQIMASWTGITAVTAYSPVLLRSAGYSELTQNGLAGGLNTIGIVGTIISAQIVDRLGRRICLMGGAAALAAVNLIAGALYEGARQHPDRAKSFAPAAVTMLFLFNLAYAATWGTVAFLVPTEIFPSDLRAQGNGFGITGWAIGVGMTTLVNPIMFSTMENRTYFLFFGLNLLWIPIIFLFYPETCGRSLESIEALFSTRSPFSWKMERAYQLHGDVLAERGVSKQSDADADDGDDTCKGFKERAGSHLETV</sequence>
<keyword evidence="10" id="KW-1185">Reference proteome</keyword>
<evidence type="ECO:0000256" key="3">
    <source>
        <dbReference type="ARBA" id="ARBA00022448"/>
    </source>
</evidence>
<evidence type="ECO:0000256" key="4">
    <source>
        <dbReference type="ARBA" id="ARBA00022692"/>
    </source>
</evidence>
<name>A0A0F4YIU0_RASE3</name>
<dbReference type="InterPro" id="IPR036259">
    <property type="entry name" value="MFS_trans_sf"/>
</dbReference>
<evidence type="ECO:0000256" key="7">
    <source>
        <dbReference type="SAM" id="Phobius"/>
    </source>
</evidence>
<dbReference type="InterPro" id="IPR050360">
    <property type="entry name" value="MFS_Sugar_Transporters"/>
</dbReference>
<dbReference type="AlphaFoldDB" id="A0A0F4YIU0"/>
<dbReference type="PANTHER" id="PTHR48022:SF44">
    <property type="entry name" value="SUGAR TRANSPORTER, PUTATIVE (AFU_ORTHOLOGUE AFUA_4G14610)-RELATED"/>
    <property type="match status" value="1"/>
</dbReference>
<evidence type="ECO:0000256" key="5">
    <source>
        <dbReference type="ARBA" id="ARBA00022989"/>
    </source>
</evidence>
<dbReference type="OrthoDB" id="2544694at2759"/>
<comment type="caution">
    <text evidence="9">The sequence shown here is derived from an EMBL/GenBank/DDBJ whole genome shotgun (WGS) entry which is preliminary data.</text>
</comment>
<dbReference type="PROSITE" id="PS50850">
    <property type="entry name" value="MFS"/>
    <property type="match status" value="1"/>
</dbReference>
<dbReference type="PANTHER" id="PTHR48022">
    <property type="entry name" value="PLASTIDIC GLUCOSE TRANSPORTER 4"/>
    <property type="match status" value="1"/>
</dbReference>
<feature type="domain" description="Major facilitator superfamily (MFS) profile" evidence="8">
    <location>
        <begin position="19"/>
        <end position="437"/>
    </location>
</feature>
<dbReference type="InterPro" id="IPR005829">
    <property type="entry name" value="Sugar_transporter_CS"/>
</dbReference>